<reference evidence="3" key="1">
    <citation type="submission" date="2022-01" db="EMBL/GenBank/DDBJ databases">
        <authorList>
            <person name="King R."/>
        </authorList>
    </citation>
    <scope>NUCLEOTIDE SEQUENCE</scope>
</reference>
<feature type="region of interest" description="Disordered" evidence="1">
    <location>
        <begin position="80"/>
        <end position="99"/>
    </location>
</feature>
<organism evidence="3 4">
    <name type="scientific">Chironomus riparius</name>
    <dbReference type="NCBI Taxonomy" id="315576"/>
    <lineage>
        <taxon>Eukaryota</taxon>
        <taxon>Metazoa</taxon>
        <taxon>Ecdysozoa</taxon>
        <taxon>Arthropoda</taxon>
        <taxon>Hexapoda</taxon>
        <taxon>Insecta</taxon>
        <taxon>Pterygota</taxon>
        <taxon>Neoptera</taxon>
        <taxon>Endopterygota</taxon>
        <taxon>Diptera</taxon>
        <taxon>Nematocera</taxon>
        <taxon>Chironomoidea</taxon>
        <taxon>Chironomidae</taxon>
        <taxon>Chironominae</taxon>
        <taxon>Chironomus</taxon>
    </lineage>
</organism>
<dbReference type="GO" id="GO:0042645">
    <property type="term" value="C:mitochondrial nucleoid"/>
    <property type="evidence" value="ECO:0007669"/>
    <property type="project" value="TreeGrafter"/>
</dbReference>
<dbReference type="Proteomes" id="UP001153620">
    <property type="component" value="Chromosome 2"/>
</dbReference>
<keyword evidence="4" id="KW-1185">Reference proteome</keyword>
<name>A0A9N9RV32_9DIPT</name>
<sequence>MFMIARIVRSSNEIKSIAVRCISTNICLHNSKLAEVGKLQTPKTDNYNTGQLFLHKVFGYRGVILFPWTARVYDRDVANQKSDDENSITSPNNDNTKEVQKRTQTFYQVLIDSRDIPFIRAQTEAVTFLGSNQENSRSLYAIPGLDYVSHLDVIPYQTFETTALSHELFDKFLAKTDSDPPFTALDTLKAWQKKNHTFLELSDVHIETTNNIRITVIPFYMGKKESPSSSVYWWRYCIRLENLGELSVQLRERHWRIFSLTGTLETVRGRGIVGQEPILNSRLPAFQYSSHVSLQAQSGHMWGSFRFEREDGLVFDCRIPPFSLESKTDTETAQNDENS</sequence>
<dbReference type="SUPFAM" id="SSF110069">
    <property type="entry name" value="ApaG-like"/>
    <property type="match status" value="1"/>
</dbReference>
<dbReference type="GO" id="GO:0070987">
    <property type="term" value="P:error-free translesion synthesis"/>
    <property type="evidence" value="ECO:0007669"/>
    <property type="project" value="TreeGrafter"/>
</dbReference>
<dbReference type="NCBIfam" id="NF003967">
    <property type="entry name" value="PRK05461.1"/>
    <property type="match status" value="1"/>
</dbReference>
<dbReference type="Gene3D" id="2.60.40.1470">
    <property type="entry name" value="ApaG domain"/>
    <property type="match status" value="1"/>
</dbReference>
<reference evidence="3" key="2">
    <citation type="submission" date="2022-10" db="EMBL/GenBank/DDBJ databases">
        <authorList>
            <consortium name="ENA_rothamsted_submissions"/>
            <consortium name="culmorum"/>
            <person name="King R."/>
        </authorList>
    </citation>
    <scope>NUCLEOTIDE SEQUENCE</scope>
</reference>
<dbReference type="InterPro" id="IPR036767">
    <property type="entry name" value="ApaG_sf"/>
</dbReference>
<protein>
    <recommendedName>
        <fullName evidence="2">ApaG domain-containing protein</fullName>
    </recommendedName>
</protein>
<dbReference type="PANTHER" id="PTHR14289">
    <property type="entry name" value="F-BOX ONLY PROTEIN 3"/>
    <property type="match status" value="1"/>
</dbReference>
<evidence type="ECO:0000256" key="1">
    <source>
        <dbReference type="SAM" id="MobiDB-lite"/>
    </source>
</evidence>
<feature type="domain" description="ApaG" evidence="2">
    <location>
        <begin position="206"/>
        <end position="331"/>
    </location>
</feature>
<dbReference type="GO" id="GO:0005634">
    <property type="term" value="C:nucleus"/>
    <property type="evidence" value="ECO:0007669"/>
    <property type="project" value="TreeGrafter"/>
</dbReference>
<dbReference type="SUPFAM" id="SSF141255">
    <property type="entry name" value="YccV-like"/>
    <property type="match status" value="1"/>
</dbReference>
<gene>
    <name evidence="3" type="ORF">CHIRRI_LOCUS8542</name>
</gene>
<dbReference type="Pfam" id="PF08755">
    <property type="entry name" value="YccV-like"/>
    <property type="match status" value="1"/>
</dbReference>
<evidence type="ECO:0000313" key="3">
    <source>
        <dbReference type="EMBL" id="CAG9805673.1"/>
    </source>
</evidence>
<proteinExistence type="predicted"/>
<accession>A0A9N9RV32</accession>
<dbReference type="GO" id="GO:0003677">
    <property type="term" value="F:DNA binding"/>
    <property type="evidence" value="ECO:0007669"/>
    <property type="project" value="InterPro"/>
</dbReference>
<dbReference type="Pfam" id="PF04379">
    <property type="entry name" value="DUF525"/>
    <property type="match status" value="1"/>
</dbReference>
<dbReference type="EMBL" id="OU895878">
    <property type="protein sequence ID" value="CAG9805673.1"/>
    <property type="molecule type" value="Genomic_DNA"/>
</dbReference>
<dbReference type="SMART" id="SM00992">
    <property type="entry name" value="YccV-like"/>
    <property type="match status" value="1"/>
</dbReference>
<dbReference type="InterPro" id="IPR011722">
    <property type="entry name" value="Hemimethylated_DNA-bd_dom"/>
</dbReference>
<dbReference type="PROSITE" id="PS51087">
    <property type="entry name" value="APAG"/>
    <property type="match status" value="1"/>
</dbReference>
<evidence type="ECO:0000313" key="4">
    <source>
        <dbReference type="Proteomes" id="UP001153620"/>
    </source>
</evidence>
<dbReference type="PANTHER" id="PTHR14289:SF16">
    <property type="entry name" value="POLYMERASE DELTA-INTERACTING PROTEIN 2"/>
    <property type="match status" value="1"/>
</dbReference>
<dbReference type="InterPro" id="IPR007474">
    <property type="entry name" value="ApaG_domain"/>
</dbReference>
<dbReference type="Gene3D" id="2.30.30.390">
    <property type="entry name" value="Hemimethylated DNA-binding domain"/>
    <property type="match status" value="1"/>
</dbReference>
<dbReference type="InterPro" id="IPR036623">
    <property type="entry name" value="Hemimethylated_DNA-bd_sf"/>
</dbReference>
<dbReference type="AlphaFoldDB" id="A0A9N9RV32"/>
<evidence type="ECO:0000259" key="2">
    <source>
        <dbReference type="PROSITE" id="PS51087"/>
    </source>
</evidence>
<dbReference type="OrthoDB" id="5913487at2759"/>